<keyword evidence="1" id="KW-0472">Membrane</keyword>
<dbReference type="PANTHER" id="PTHR10992:SF1010">
    <property type="entry name" value="METHYLESTERASE 17-LIKE"/>
    <property type="match status" value="1"/>
</dbReference>
<dbReference type="RefSeq" id="XP_015874668.3">
    <property type="nucleotide sequence ID" value="XM_016019182.4"/>
</dbReference>
<reference evidence="3" key="1">
    <citation type="submission" date="2022-04" db="UniProtKB">
        <authorList>
            <consortium name="RefSeq"/>
        </authorList>
    </citation>
    <scope>IDENTIFICATION</scope>
    <source>
        <tissue evidence="3">In vitro plantlets</tissue>
    </source>
</reference>
<feature type="domain" description="DUF7731" evidence="2">
    <location>
        <begin position="130"/>
        <end position="221"/>
    </location>
</feature>
<name>A0A6P3ZM70_ZIZJJ</name>
<dbReference type="GeneID" id="107411575"/>
<dbReference type="Pfam" id="PF24865">
    <property type="entry name" value="DUF7731"/>
    <property type="match status" value="1"/>
</dbReference>
<sequence length="257" mass="30004">MAETQRQKHFVLVHGASHGAWCWYKIRSMLETSSYKVTCLDLKGGGINQSDPDTVLTLEEYSHPLINFMSNLPDKEKCRRYQPYRCHIQIWQENRNGHLCCSTYVETWLRYRSRYQRHKTDPTDNVNLGPTQMWRSTYYCFKKPLQKCTTENQLLTIHGILDVSKDEVAAYCEEGGCADQTRKMLKCLHMVNRHLWFTNNITVRHINDTINRGCETREAFTTKGEHVRGSATKVGREMYMSFITSLTTLALIAMFNK</sequence>
<dbReference type="PANTHER" id="PTHR10992">
    <property type="entry name" value="METHYLESTERASE FAMILY MEMBER"/>
    <property type="match status" value="1"/>
</dbReference>
<dbReference type="Gene3D" id="3.40.50.1820">
    <property type="entry name" value="alpha/beta hydrolase"/>
    <property type="match status" value="1"/>
</dbReference>
<evidence type="ECO:0000256" key="1">
    <source>
        <dbReference type="SAM" id="Phobius"/>
    </source>
</evidence>
<gene>
    <name evidence="3" type="primary">LOC107411575</name>
</gene>
<organism evidence="3">
    <name type="scientific">Ziziphus jujuba</name>
    <name type="common">Chinese jujube</name>
    <name type="synonym">Ziziphus sativa</name>
    <dbReference type="NCBI Taxonomy" id="326968"/>
    <lineage>
        <taxon>Eukaryota</taxon>
        <taxon>Viridiplantae</taxon>
        <taxon>Streptophyta</taxon>
        <taxon>Embryophyta</taxon>
        <taxon>Tracheophyta</taxon>
        <taxon>Spermatophyta</taxon>
        <taxon>Magnoliopsida</taxon>
        <taxon>eudicotyledons</taxon>
        <taxon>Gunneridae</taxon>
        <taxon>Pentapetalae</taxon>
        <taxon>rosids</taxon>
        <taxon>fabids</taxon>
        <taxon>Rosales</taxon>
        <taxon>Rhamnaceae</taxon>
        <taxon>Paliureae</taxon>
        <taxon>Ziziphus</taxon>
    </lineage>
</organism>
<feature type="transmembrane region" description="Helical" evidence="1">
    <location>
        <begin position="238"/>
        <end position="255"/>
    </location>
</feature>
<dbReference type="InterPro" id="IPR029058">
    <property type="entry name" value="AB_hydrolase_fold"/>
</dbReference>
<proteinExistence type="predicted"/>
<dbReference type="InterPro" id="IPR056633">
    <property type="entry name" value="DUF7731"/>
</dbReference>
<evidence type="ECO:0000313" key="3">
    <source>
        <dbReference type="RefSeq" id="XP_015874669.1"/>
    </source>
</evidence>
<dbReference type="SUPFAM" id="SSF53474">
    <property type="entry name" value="alpha/beta-Hydrolases"/>
    <property type="match status" value="1"/>
</dbReference>
<protein>
    <submittedName>
        <fullName evidence="3">uncharacterized protein LOC107411575 isoform X1</fullName>
    </submittedName>
</protein>
<dbReference type="RefSeq" id="XP_015874669.1">
    <property type="nucleotide sequence ID" value="XM_016019183.2"/>
</dbReference>
<keyword evidence="1" id="KW-1133">Transmembrane helix</keyword>
<dbReference type="InterPro" id="IPR045889">
    <property type="entry name" value="MES/HNL"/>
</dbReference>
<dbReference type="RefSeq" id="XP_015874669.3">
    <property type="nucleotide sequence ID" value="XM_016019183.4"/>
</dbReference>
<keyword evidence="1" id="KW-0812">Transmembrane</keyword>
<evidence type="ECO:0000259" key="2">
    <source>
        <dbReference type="Pfam" id="PF24865"/>
    </source>
</evidence>
<accession>A0A6P3ZM70</accession>